<accession>A0ABT1RYD2</accession>
<dbReference type="CDD" id="cd18778">
    <property type="entry name" value="ABC_6TM_exporter_like"/>
    <property type="match status" value="1"/>
</dbReference>
<dbReference type="EMBL" id="JANFZH010000013">
    <property type="protein sequence ID" value="MCQ4839691.1"/>
    <property type="molecule type" value="Genomic_DNA"/>
</dbReference>
<sequence>MGFTARLILMAKRHWGTLAVACLGIIGAALLNLVTPEIVRRLTASLELPGGANTQLLVLFSLILVGAYLLRAVCRFISLAISHLAAWRFVPELTLTVYDKLQSLSMRYFHDKQTGELMSRMINDTRQIEILVAHALPDLVSNVLIVVSVAVMLFCINWQLALLTLIPVPLVVLVGGQFSKRVAPLFRINQQVLGELNGVLQDNLSGMKEIQTFGQEGTEHEKMVKRCKRYSEVNIRANFANAFFNPAVEFLTSLGTVIVVGLGGFMASRQAMPVSDVVGFLMYLSLFYQPLAILARLVEDVQMAYASAVRVFDVLDAESEVKEEPDAGELKAERGEVSFEQVSFRYEEKEPVLEDVSFTAAPGRMLAIVGPTGEGKSTLISLLERFYDPLQGTIRIDGQDIRGVTLASLRSQISLVLQDTFLFNGTIAQNISYGMPDASVEQIVQAAVTARADGFIQGMPDGYNTVVGERGVRLSGGQKQRLAIARAVLRQTPILVLDEATSAVDTETECEIQAAIEQLSGTRTIIVIAHRLSTVMRADQILVLHHGRIAEQGTHQELLEKNGVYARLCHVQQLQEQTLQFLGGSL</sequence>
<feature type="transmembrane region" description="Helical" evidence="7">
    <location>
        <begin position="160"/>
        <end position="178"/>
    </location>
</feature>
<evidence type="ECO:0000256" key="7">
    <source>
        <dbReference type="SAM" id="Phobius"/>
    </source>
</evidence>
<name>A0ABT1RYD2_9FIRM</name>
<evidence type="ECO:0000256" key="3">
    <source>
        <dbReference type="ARBA" id="ARBA00022741"/>
    </source>
</evidence>
<keyword evidence="2 7" id="KW-0812">Transmembrane</keyword>
<dbReference type="PROSITE" id="PS50893">
    <property type="entry name" value="ABC_TRANSPORTER_2"/>
    <property type="match status" value="1"/>
</dbReference>
<dbReference type="PANTHER" id="PTHR43394:SF1">
    <property type="entry name" value="ATP-BINDING CASSETTE SUB-FAMILY B MEMBER 10, MITOCHONDRIAL"/>
    <property type="match status" value="1"/>
</dbReference>
<keyword evidence="3" id="KW-0547">Nucleotide-binding</keyword>
<protein>
    <submittedName>
        <fullName evidence="10">ABC transporter ATP-binding protein/permease</fullName>
    </submittedName>
</protein>
<dbReference type="GO" id="GO:0005524">
    <property type="term" value="F:ATP binding"/>
    <property type="evidence" value="ECO:0007669"/>
    <property type="project" value="UniProtKB-KW"/>
</dbReference>
<feature type="transmembrane region" description="Helical" evidence="7">
    <location>
        <begin position="243"/>
        <end position="265"/>
    </location>
</feature>
<comment type="caution">
    <text evidence="10">The sequence shown here is derived from an EMBL/GenBank/DDBJ whole genome shotgun (WGS) entry which is preliminary data.</text>
</comment>
<evidence type="ECO:0000313" key="11">
    <source>
        <dbReference type="Proteomes" id="UP001524473"/>
    </source>
</evidence>
<keyword evidence="6 7" id="KW-0472">Membrane</keyword>
<evidence type="ECO:0000256" key="5">
    <source>
        <dbReference type="ARBA" id="ARBA00022989"/>
    </source>
</evidence>
<dbReference type="SUPFAM" id="SSF52540">
    <property type="entry name" value="P-loop containing nucleoside triphosphate hydrolases"/>
    <property type="match status" value="1"/>
</dbReference>
<proteinExistence type="predicted"/>
<dbReference type="Pfam" id="PF00005">
    <property type="entry name" value="ABC_tran"/>
    <property type="match status" value="1"/>
</dbReference>
<evidence type="ECO:0000259" key="9">
    <source>
        <dbReference type="PROSITE" id="PS50929"/>
    </source>
</evidence>
<feature type="domain" description="ABC transporter" evidence="8">
    <location>
        <begin position="337"/>
        <end position="571"/>
    </location>
</feature>
<comment type="subcellular location">
    <subcellularLocation>
        <location evidence="1">Cell membrane</location>
        <topology evidence="1">Multi-pass membrane protein</topology>
    </subcellularLocation>
</comment>
<keyword evidence="11" id="KW-1185">Reference proteome</keyword>
<feature type="transmembrane region" description="Helical" evidence="7">
    <location>
        <begin position="52"/>
        <end position="70"/>
    </location>
</feature>
<dbReference type="Proteomes" id="UP001524473">
    <property type="component" value="Unassembled WGS sequence"/>
</dbReference>
<dbReference type="RefSeq" id="WP_066860376.1">
    <property type="nucleotide sequence ID" value="NZ_CABKVV010000009.1"/>
</dbReference>
<evidence type="ECO:0000256" key="4">
    <source>
        <dbReference type="ARBA" id="ARBA00022840"/>
    </source>
</evidence>
<dbReference type="SMART" id="SM00382">
    <property type="entry name" value="AAA"/>
    <property type="match status" value="1"/>
</dbReference>
<evidence type="ECO:0000256" key="2">
    <source>
        <dbReference type="ARBA" id="ARBA00022692"/>
    </source>
</evidence>
<evidence type="ECO:0000256" key="1">
    <source>
        <dbReference type="ARBA" id="ARBA00004651"/>
    </source>
</evidence>
<dbReference type="Pfam" id="PF00664">
    <property type="entry name" value="ABC_membrane"/>
    <property type="match status" value="1"/>
</dbReference>
<dbReference type="InterPro" id="IPR003593">
    <property type="entry name" value="AAA+_ATPase"/>
</dbReference>
<keyword evidence="4 10" id="KW-0067">ATP-binding</keyword>
<evidence type="ECO:0000256" key="6">
    <source>
        <dbReference type="ARBA" id="ARBA00023136"/>
    </source>
</evidence>
<organism evidence="10 11">
    <name type="scientific">Neglectibacter timonensis</name>
    <dbReference type="NCBI Taxonomy" id="1776382"/>
    <lineage>
        <taxon>Bacteria</taxon>
        <taxon>Bacillati</taxon>
        <taxon>Bacillota</taxon>
        <taxon>Clostridia</taxon>
        <taxon>Eubacteriales</taxon>
        <taxon>Oscillospiraceae</taxon>
        <taxon>Neglectibacter</taxon>
    </lineage>
</organism>
<dbReference type="InterPro" id="IPR027417">
    <property type="entry name" value="P-loop_NTPase"/>
</dbReference>
<gene>
    <name evidence="10" type="ORF">NE695_07170</name>
</gene>
<dbReference type="InterPro" id="IPR039421">
    <property type="entry name" value="Type_1_exporter"/>
</dbReference>
<dbReference type="Gene3D" id="3.40.50.300">
    <property type="entry name" value="P-loop containing nucleotide triphosphate hydrolases"/>
    <property type="match status" value="1"/>
</dbReference>
<keyword evidence="5 7" id="KW-1133">Transmembrane helix</keyword>
<dbReference type="PROSITE" id="PS00211">
    <property type="entry name" value="ABC_TRANSPORTER_1"/>
    <property type="match status" value="1"/>
</dbReference>
<feature type="domain" description="ABC transmembrane type-1" evidence="9">
    <location>
        <begin position="19"/>
        <end position="303"/>
    </location>
</feature>
<feature type="transmembrane region" description="Helical" evidence="7">
    <location>
        <begin position="130"/>
        <end position="154"/>
    </location>
</feature>
<dbReference type="InterPro" id="IPR036640">
    <property type="entry name" value="ABC1_TM_sf"/>
</dbReference>
<dbReference type="InterPro" id="IPR017871">
    <property type="entry name" value="ABC_transporter-like_CS"/>
</dbReference>
<dbReference type="PROSITE" id="PS50929">
    <property type="entry name" value="ABC_TM1F"/>
    <property type="match status" value="1"/>
</dbReference>
<dbReference type="Gene3D" id="1.20.1560.10">
    <property type="entry name" value="ABC transporter type 1, transmembrane domain"/>
    <property type="match status" value="1"/>
</dbReference>
<evidence type="ECO:0000313" key="10">
    <source>
        <dbReference type="EMBL" id="MCQ4839691.1"/>
    </source>
</evidence>
<dbReference type="SUPFAM" id="SSF90123">
    <property type="entry name" value="ABC transporter transmembrane region"/>
    <property type="match status" value="1"/>
</dbReference>
<dbReference type="InterPro" id="IPR003439">
    <property type="entry name" value="ABC_transporter-like_ATP-bd"/>
</dbReference>
<dbReference type="PANTHER" id="PTHR43394">
    <property type="entry name" value="ATP-DEPENDENT PERMEASE MDL1, MITOCHONDRIAL"/>
    <property type="match status" value="1"/>
</dbReference>
<dbReference type="InterPro" id="IPR011527">
    <property type="entry name" value="ABC1_TM_dom"/>
</dbReference>
<evidence type="ECO:0000259" key="8">
    <source>
        <dbReference type="PROSITE" id="PS50893"/>
    </source>
</evidence>
<dbReference type="GeneID" id="90531161"/>
<reference evidence="10 11" key="1">
    <citation type="submission" date="2022-06" db="EMBL/GenBank/DDBJ databases">
        <title>Isolation of gut microbiota from human fecal samples.</title>
        <authorList>
            <person name="Pamer E.G."/>
            <person name="Barat B."/>
            <person name="Waligurski E."/>
            <person name="Medina S."/>
            <person name="Paddock L."/>
            <person name="Mostad J."/>
        </authorList>
    </citation>
    <scope>NUCLEOTIDE SEQUENCE [LARGE SCALE GENOMIC DNA]</scope>
    <source>
        <strain evidence="10 11">DFI.9.73</strain>
    </source>
</reference>